<evidence type="ECO:0000313" key="1">
    <source>
        <dbReference type="EMBL" id="GFT22616.1"/>
    </source>
</evidence>
<comment type="caution">
    <text evidence="1">The sequence shown here is derived from an EMBL/GenBank/DDBJ whole genome shotgun (WGS) entry which is preliminary data.</text>
</comment>
<reference evidence="1" key="1">
    <citation type="submission" date="2020-08" db="EMBL/GenBank/DDBJ databases">
        <title>Multicomponent nature underlies the extraordinary mechanical properties of spider dragline silk.</title>
        <authorList>
            <person name="Kono N."/>
            <person name="Nakamura H."/>
            <person name="Mori M."/>
            <person name="Yoshida Y."/>
            <person name="Ohtoshi R."/>
            <person name="Malay A.D."/>
            <person name="Moran D.A.P."/>
            <person name="Tomita M."/>
            <person name="Numata K."/>
            <person name="Arakawa K."/>
        </authorList>
    </citation>
    <scope>NUCLEOTIDE SEQUENCE</scope>
</reference>
<accession>A0A8X6NML9</accession>
<protein>
    <submittedName>
        <fullName evidence="1">Uncharacterized protein</fullName>
    </submittedName>
</protein>
<dbReference type="EMBL" id="BMAW01011230">
    <property type="protein sequence ID" value="GFT22616.1"/>
    <property type="molecule type" value="Genomic_DNA"/>
</dbReference>
<sequence>MYISDFLEEVSELKETVRGAFRPRHRSRASAAKEFLDDLEDVDGEGDIVEDSGCDDAKCKYSCNFIGHEGKCEGDKCMCV</sequence>
<evidence type="ECO:0000313" key="2">
    <source>
        <dbReference type="Proteomes" id="UP000887013"/>
    </source>
</evidence>
<name>A0A8X6NML9_NEPPI</name>
<proteinExistence type="predicted"/>
<dbReference type="AlphaFoldDB" id="A0A8X6NML9"/>
<dbReference type="Proteomes" id="UP000887013">
    <property type="component" value="Unassembled WGS sequence"/>
</dbReference>
<gene>
    <name evidence="1" type="ORF">NPIL_281691</name>
</gene>
<organism evidence="1 2">
    <name type="scientific">Nephila pilipes</name>
    <name type="common">Giant wood spider</name>
    <name type="synonym">Nephila maculata</name>
    <dbReference type="NCBI Taxonomy" id="299642"/>
    <lineage>
        <taxon>Eukaryota</taxon>
        <taxon>Metazoa</taxon>
        <taxon>Ecdysozoa</taxon>
        <taxon>Arthropoda</taxon>
        <taxon>Chelicerata</taxon>
        <taxon>Arachnida</taxon>
        <taxon>Araneae</taxon>
        <taxon>Araneomorphae</taxon>
        <taxon>Entelegynae</taxon>
        <taxon>Araneoidea</taxon>
        <taxon>Nephilidae</taxon>
        <taxon>Nephila</taxon>
    </lineage>
</organism>
<keyword evidence="2" id="KW-1185">Reference proteome</keyword>